<proteinExistence type="predicted"/>
<sequence>MAALLLMQVRGRVTAAELAAELEVSVATARRDLEALSSAGVPVYPQPGRGGGWRLVGRARTDLSGLTSSEARALFLLLGPVAGMSVQVRGAVRKLVRALPEPFREDAWVAVDAVVVDGAAWGGVVRGRPGVVGRLEEAVVGRRRVRLVYAGRGGGSERVVEPWGLVDKGGVWYLVAGTAVGRRVFRVDRVVSAEVVEGVFERPGGFDLASVWGEVVEGVEVRRSVCSAVVEVEERFAGVLADQFGRHCVVVGSVGGGRVRVRVGASTPLMVAQVLAGWGGLVEVDAGLSDGVAVRVELGRLGRELVARYGS</sequence>
<comment type="caution">
    <text evidence="4">The sequence shown here is derived from an EMBL/GenBank/DDBJ whole genome shotgun (WGS) entry which is preliminary data.</text>
</comment>
<keyword evidence="1" id="KW-0805">Transcription regulation</keyword>
<dbReference type="Pfam" id="PF13280">
    <property type="entry name" value="WYL"/>
    <property type="match status" value="1"/>
</dbReference>
<organism evidence="4 5">
    <name type="scientific">Saccharothrix longispora</name>
    <dbReference type="NCBI Taxonomy" id="33920"/>
    <lineage>
        <taxon>Bacteria</taxon>
        <taxon>Bacillati</taxon>
        <taxon>Actinomycetota</taxon>
        <taxon>Actinomycetes</taxon>
        <taxon>Pseudonocardiales</taxon>
        <taxon>Pseudonocardiaceae</taxon>
        <taxon>Saccharothrix</taxon>
    </lineage>
</organism>
<dbReference type="InterPro" id="IPR013196">
    <property type="entry name" value="HTH_11"/>
</dbReference>
<dbReference type="Proteomes" id="UP001268819">
    <property type="component" value="Unassembled WGS sequence"/>
</dbReference>
<keyword evidence="5" id="KW-1185">Reference proteome</keyword>
<keyword evidence="2" id="KW-0804">Transcription</keyword>
<dbReference type="GO" id="GO:0003677">
    <property type="term" value="F:DNA binding"/>
    <property type="evidence" value="ECO:0007669"/>
    <property type="project" value="UniProtKB-KW"/>
</dbReference>
<dbReference type="PANTHER" id="PTHR34580">
    <property type="match status" value="1"/>
</dbReference>
<gene>
    <name evidence="4" type="ORF">J2S66_002219</name>
</gene>
<dbReference type="SUPFAM" id="SSF46785">
    <property type="entry name" value="Winged helix' DNA-binding domain"/>
    <property type="match status" value="1"/>
</dbReference>
<dbReference type="InterPro" id="IPR026881">
    <property type="entry name" value="WYL_dom"/>
</dbReference>
<keyword evidence="4" id="KW-0238">DNA-binding</keyword>
<reference evidence="4 5" key="1">
    <citation type="submission" date="2023-07" db="EMBL/GenBank/DDBJ databases">
        <title>Sequencing the genomes of 1000 actinobacteria strains.</title>
        <authorList>
            <person name="Klenk H.-P."/>
        </authorList>
    </citation>
    <scope>NUCLEOTIDE SEQUENCE [LARGE SCALE GENOMIC DNA]</scope>
    <source>
        <strain evidence="4 5">DSM 43749</strain>
    </source>
</reference>
<dbReference type="InterPro" id="IPR001034">
    <property type="entry name" value="DeoR_HTH"/>
</dbReference>
<evidence type="ECO:0000256" key="2">
    <source>
        <dbReference type="ARBA" id="ARBA00023163"/>
    </source>
</evidence>
<evidence type="ECO:0000256" key="1">
    <source>
        <dbReference type="ARBA" id="ARBA00023015"/>
    </source>
</evidence>
<accession>A0ABU1PT56</accession>
<dbReference type="InterPro" id="IPR036388">
    <property type="entry name" value="WH-like_DNA-bd_sf"/>
</dbReference>
<dbReference type="InterPro" id="IPR051534">
    <property type="entry name" value="CBASS_pafABC_assoc_protein"/>
</dbReference>
<evidence type="ECO:0000313" key="4">
    <source>
        <dbReference type="EMBL" id="MDR6593835.1"/>
    </source>
</evidence>
<name>A0ABU1PT56_9PSEU</name>
<evidence type="ECO:0000313" key="5">
    <source>
        <dbReference type="Proteomes" id="UP001268819"/>
    </source>
</evidence>
<protein>
    <submittedName>
        <fullName evidence="4">DNA-binding transcriptional regulator YafY</fullName>
    </submittedName>
</protein>
<dbReference type="Gene3D" id="1.10.10.10">
    <property type="entry name" value="Winged helix-like DNA-binding domain superfamily/Winged helix DNA-binding domain"/>
    <property type="match status" value="1"/>
</dbReference>
<feature type="domain" description="HTH deoR-type" evidence="3">
    <location>
        <begin position="1"/>
        <end position="61"/>
    </location>
</feature>
<dbReference type="InterPro" id="IPR036390">
    <property type="entry name" value="WH_DNA-bd_sf"/>
</dbReference>
<dbReference type="PROSITE" id="PS52050">
    <property type="entry name" value="WYL"/>
    <property type="match status" value="1"/>
</dbReference>
<dbReference type="EMBL" id="JAVDSG010000001">
    <property type="protein sequence ID" value="MDR6593835.1"/>
    <property type="molecule type" value="Genomic_DNA"/>
</dbReference>
<dbReference type="Pfam" id="PF08279">
    <property type="entry name" value="HTH_11"/>
    <property type="match status" value="1"/>
</dbReference>
<dbReference type="PROSITE" id="PS51000">
    <property type="entry name" value="HTH_DEOR_2"/>
    <property type="match status" value="1"/>
</dbReference>
<dbReference type="PANTHER" id="PTHR34580:SF1">
    <property type="entry name" value="PROTEIN PAFC"/>
    <property type="match status" value="1"/>
</dbReference>
<evidence type="ECO:0000259" key="3">
    <source>
        <dbReference type="PROSITE" id="PS51000"/>
    </source>
</evidence>